<dbReference type="InterPro" id="IPR014784">
    <property type="entry name" value="Cu2_ascorb_mOase-like_C"/>
</dbReference>
<dbReference type="InterPro" id="IPR011992">
    <property type="entry name" value="EF-hand-dom_pair"/>
</dbReference>
<keyword evidence="5" id="KW-0732">Signal</keyword>
<evidence type="ECO:0000256" key="4">
    <source>
        <dbReference type="PROSITE-ProRule" id="PRU00433"/>
    </source>
</evidence>
<dbReference type="Gene3D" id="3.40.30.10">
    <property type="entry name" value="Glutaredoxin"/>
    <property type="match status" value="1"/>
</dbReference>
<keyword evidence="3" id="KW-1015">Disulfide bond</keyword>
<feature type="domain" description="Thioredoxin" evidence="8">
    <location>
        <begin position="9"/>
        <end position="176"/>
    </location>
</feature>
<dbReference type="PANTHER" id="PTHR43640">
    <property type="entry name" value="OS07G0260300 PROTEIN"/>
    <property type="match status" value="1"/>
</dbReference>
<dbReference type="OrthoDB" id="9788721at2"/>
<dbReference type="GO" id="GO:0016715">
    <property type="term" value="F:oxidoreductase activity, acting on paired donors, with incorporation or reduction of molecular oxygen, reduced ascorbate as one donor, and incorporation of one atom of oxygen"/>
    <property type="evidence" value="ECO:0007669"/>
    <property type="project" value="InterPro"/>
</dbReference>
<dbReference type="Pfam" id="PF13905">
    <property type="entry name" value="Thioredoxin_8"/>
    <property type="match status" value="1"/>
</dbReference>
<dbReference type="GO" id="GO:0009055">
    <property type="term" value="F:electron transfer activity"/>
    <property type="evidence" value="ECO:0007669"/>
    <property type="project" value="InterPro"/>
</dbReference>
<dbReference type="InterPro" id="IPR018247">
    <property type="entry name" value="EF_Hand_1_Ca_BS"/>
</dbReference>
<evidence type="ECO:0008006" key="11">
    <source>
        <dbReference type="Google" id="ProtNLM"/>
    </source>
</evidence>
<evidence type="ECO:0000259" key="6">
    <source>
        <dbReference type="PROSITE" id="PS50222"/>
    </source>
</evidence>
<feature type="domain" description="Cytochrome c" evidence="7">
    <location>
        <begin position="197"/>
        <end position="288"/>
    </location>
</feature>
<evidence type="ECO:0000259" key="8">
    <source>
        <dbReference type="PROSITE" id="PS51352"/>
    </source>
</evidence>
<dbReference type="RefSeq" id="WP_075083159.1">
    <property type="nucleotide sequence ID" value="NZ_CP042912.1"/>
</dbReference>
<proteinExistence type="predicted"/>
<gene>
    <name evidence="9" type="ORF">MFFC18_13850</name>
</gene>
<dbReference type="STRING" id="980251.GCA_001642875_00358"/>
<dbReference type="Pfam" id="PF13202">
    <property type="entry name" value="EF-hand_5"/>
    <property type="match status" value="2"/>
</dbReference>
<organism evidence="9 10">
    <name type="scientific">Mariniblastus fucicola</name>
    <dbReference type="NCBI Taxonomy" id="980251"/>
    <lineage>
        <taxon>Bacteria</taxon>
        <taxon>Pseudomonadati</taxon>
        <taxon>Planctomycetota</taxon>
        <taxon>Planctomycetia</taxon>
        <taxon>Pirellulales</taxon>
        <taxon>Pirellulaceae</taxon>
        <taxon>Mariniblastus</taxon>
    </lineage>
</organism>
<dbReference type="GO" id="GO:0005509">
    <property type="term" value="F:calcium ion binding"/>
    <property type="evidence" value="ECO:0007669"/>
    <property type="project" value="InterPro"/>
</dbReference>
<dbReference type="PROSITE" id="PS50222">
    <property type="entry name" value="EF_HAND_2"/>
    <property type="match status" value="1"/>
</dbReference>
<dbReference type="Gene3D" id="2.60.120.310">
    <property type="entry name" value="Copper type II, ascorbate-dependent monooxygenase, N-terminal domain"/>
    <property type="match status" value="1"/>
</dbReference>
<accession>A0A5B9P7P8</accession>
<dbReference type="InterPro" id="IPR002048">
    <property type="entry name" value="EF_hand_dom"/>
</dbReference>
<dbReference type="EMBL" id="CP042912">
    <property type="protein sequence ID" value="QEG21529.1"/>
    <property type="molecule type" value="Genomic_DNA"/>
</dbReference>
<evidence type="ECO:0000256" key="1">
    <source>
        <dbReference type="ARBA" id="ARBA00022723"/>
    </source>
</evidence>
<dbReference type="InterPro" id="IPR013766">
    <property type="entry name" value="Thioredoxin_domain"/>
</dbReference>
<dbReference type="GO" id="GO:0005507">
    <property type="term" value="F:copper ion binding"/>
    <property type="evidence" value="ECO:0007669"/>
    <property type="project" value="InterPro"/>
</dbReference>
<feature type="signal peptide" evidence="5">
    <location>
        <begin position="1"/>
        <end position="22"/>
    </location>
</feature>
<name>A0A5B9P7P8_9BACT</name>
<dbReference type="InterPro" id="IPR036939">
    <property type="entry name" value="Cu2_ascorb_mOase_N_sf"/>
</dbReference>
<keyword evidence="2 4" id="KW-0408">Iron</keyword>
<dbReference type="InterPro" id="IPR047262">
    <property type="entry name" value="PRX-like1"/>
</dbReference>
<keyword evidence="1 4" id="KW-0479">Metal-binding</keyword>
<dbReference type="Gene3D" id="2.60.120.230">
    <property type="match status" value="1"/>
</dbReference>
<sequence precursor="true">MNRFIPYLLAFGALLPSSIVCADDKTDVGDVPAVELVSIRGAQNIVIEQQPEHELTVLCFLGTECPLAKLYAGRLEKFSKQFDKVRFVGISSNVQDSVDEVQQYIDRSGISFEFAKDYDNRFADQLKVTRTPEVVVFDSQRKIVYRGRIDDQYLPGVSRSSADRQDLKIAIENALAGKAIEVAETEPAGCLLGRKRESAAEATVTFANQVSRVLQRNCVECHRAGEIGPFSLETYEEAIGWADMMLEVIEEQRMPPWHADESVGKFANARNMSVADKQLLREWVDQGTPMGDAALLPQQIEYVSGWRLPREPDRVVEMSKQPYKIPADETVEYQYFVVDPNFTKDRWVSAAEVVPGNRSVVHHSIVFIRPPDGERARGVGWLAAYVPGQTPLSWKSNRARFVPKGSRLVFQMHYTPNGTPQTDVTKVGLVFADESAIEHELMTVMALDQEFEIPPFAASHEVALSRGRLPRDGTLLSVSPHMHYRGKSFVSSVTLKDKTDQPILSVPRYDFNWQHRYELAEPIELSEVRRLQATVEFDNSKENPFNPDPSKLVSWGDQTWEEMAVAFYDIAVPHQPNDAAVKNSESQNLQAEPTIQARQLTEDQLARVDEIERKYFERFDKDNDGFIVRGELPRAVRTWGFNAYDKNGDGKLTRDEVREQARIRVK</sequence>
<evidence type="ECO:0000256" key="3">
    <source>
        <dbReference type="ARBA" id="ARBA00023157"/>
    </source>
</evidence>
<reference evidence="9 10" key="1">
    <citation type="submission" date="2019-08" db="EMBL/GenBank/DDBJ databases">
        <title>Deep-cultivation of Planctomycetes and their phenomic and genomic characterization uncovers novel biology.</title>
        <authorList>
            <person name="Wiegand S."/>
            <person name="Jogler M."/>
            <person name="Boedeker C."/>
            <person name="Pinto D."/>
            <person name="Vollmers J."/>
            <person name="Rivas-Marin E."/>
            <person name="Kohn T."/>
            <person name="Peeters S.H."/>
            <person name="Heuer A."/>
            <person name="Rast P."/>
            <person name="Oberbeckmann S."/>
            <person name="Bunk B."/>
            <person name="Jeske O."/>
            <person name="Meyerdierks A."/>
            <person name="Storesund J.E."/>
            <person name="Kallscheuer N."/>
            <person name="Luecker S."/>
            <person name="Lage O.M."/>
            <person name="Pohl T."/>
            <person name="Merkel B.J."/>
            <person name="Hornburger P."/>
            <person name="Mueller R.-W."/>
            <person name="Bruemmer F."/>
            <person name="Labrenz M."/>
            <person name="Spormann A.M."/>
            <person name="Op den Camp H."/>
            <person name="Overmann J."/>
            <person name="Amann R."/>
            <person name="Jetten M.S.M."/>
            <person name="Mascher T."/>
            <person name="Medema M.H."/>
            <person name="Devos D.P."/>
            <person name="Kaster A.-K."/>
            <person name="Ovreas L."/>
            <person name="Rohde M."/>
            <person name="Galperin M.Y."/>
            <person name="Jogler C."/>
        </authorList>
    </citation>
    <scope>NUCLEOTIDE SEQUENCE [LARGE SCALE GENOMIC DNA]</scope>
    <source>
        <strain evidence="9 10">FC18</strain>
    </source>
</reference>
<dbReference type="PROSITE" id="PS51352">
    <property type="entry name" value="THIOREDOXIN_2"/>
    <property type="match status" value="1"/>
</dbReference>
<dbReference type="PROSITE" id="PS00018">
    <property type="entry name" value="EF_HAND_1"/>
    <property type="match status" value="1"/>
</dbReference>
<dbReference type="PANTHER" id="PTHR43640:SF1">
    <property type="entry name" value="THIOREDOXIN-DEPENDENT PEROXIREDOXIN"/>
    <property type="match status" value="1"/>
</dbReference>
<evidence type="ECO:0000256" key="2">
    <source>
        <dbReference type="ARBA" id="ARBA00023004"/>
    </source>
</evidence>
<dbReference type="InterPro" id="IPR012336">
    <property type="entry name" value="Thioredoxin-like_fold"/>
</dbReference>
<dbReference type="SUPFAM" id="SSF47473">
    <property type="entry name" value="EF-hand"/>
    <property type="match status" value="1"/>
</dbReference>
<dbReference type="SUPFAM" id="SSF49742">
    <property type="entry name" value="PHM/PNGase F"/>
    <property type="match status" value="2"/>
</dbReference>
<dbReference type="KEGG" id="mff:MFFC18_13850"/>
<evidence type="ECO:0000256" key="5">
    <source>
        <dbReference type="SAM" id="SignalP"/>
    </source>
</evidence>
<feature type="chain" id="PRO_5023132693" description="Thiol-disulfide oxidoreductase" evidence="5">
    <location>
        <begin position="23"/>
        <end position="666"/>
    </location>
</feature>
<evidence type="ECO:0000313" key="10">
    <source>
        <dbReference type="Proteomes" id="UP000322214"/>
    </source>
</evidence>
<keyword evidence="10" id="KW-1185">Reference proteome</keyword>
<dbReference type="Proteomes" id="UP000322214">
    <property type="component" value="Chromosome"/>
</dbReference>
<dbReference type="PROSITE" id="PS51007">
    <property type="entry name" value="CYTC"/>
    <property type="match status" value="1"/>
</dbReference>
<dbReference type="GO" id="GO:0020037">
    <property type="term" value="F:heme binding"/>
    <property type="evidence" value="ECO:0007669"/>
    <property type="project" value="InterPro"/>
</dbReference>
<dbReference type="CDD" id="cd00051">
    <property type="entry name" value="EFh"/>
    <property type="match status" value="1"/>
</dbReference>
<dbReference type="InterPro" id="IPR036249">
    <property type="entry name" value="Thioredoxin-like_sf"/>
</dbReference>
<evidence type="ECO:0000313" key="9">
    <source>
        <dbReference type="EMBL" id="QEG21529.1"/>
    </source>
</evidence>
<dbReference type="InterPro" id="IPR009056">
    <property type="entry name" value="Cyt_c-like_dom"/>
</dbReference>
<evidence type="ECO:0000259" key="7">
    <source>
        <dbReference type="PROSITE" id="PS51007"/>
    </source>
</evidence>
<dbReference type="AlphaFoldDB" id="A0A5B9P7P8"/>
<dbReference type="Gene3D" id="1.10.238.10">
    <property type="entry name" value="EF-hand"/>
    <property type="match status" value="1"/>
</dbReference>
<feature type="domain" description="EF-hand" evidence="6">
    <location>
        <begin position="607"/>
        <end position="642"/>
    </location>
</feature>
<dbReference type="InterPro" id="IPR008977">
    <property type="entry name" value="PHM/PNGase_F_dom_sf"/>
</dbReference>
<dbReference type="SUPFAM" id="SSF52833">
    <property type="entry name" value="Thioredoxin-like"/>
    <property type="match status" value="1"/>
</dbReference>
<keyword evidence="4" id="KW-0349">Heme</keyword>
<protein>
    <recommendedName>
        <fullName evidence="11">Thiol-disulfide oxidoreductase</fullName>
    </recommendedName>
</protein>